<evidence type="ECO:0000256" key="5">
    <source>
        <dbReference type="ARBA" id="ARBA00022759"/>
    </source>
</evidence>
<evidence type="ECO:0000256" key="7">
    <source>
        <dbReference type="ARBA" id="ARBA00022833"/>
    </source>
</evidence>
<keyword evidence="3 8" id="KW-0540">Nuclease</keyword>
<feature type="binding site" evidence="8">
    <location>
        <position position="212"/>
    </location>
    <ligand>
        <name>Zn(2+)</name>
        <dbReference type="ChEBI" id="CHEBI:29105"/>
        <label>2</label>
        <note>catalytic</note>
    </ligand>
</feature>
<dbReference type="InterPro" id="IPR013471">
    <property type="entry name" value="RNase_Z/BN"/>
</dbReference>
<dbReference type="EMBL" id="JAPFCC010000001">
    <property type="protein sequence ID" value="MCW7556256.1"/>
    <property type="molecule type" value="Genomic_DNA"/>
</dbReference>
<comment type="similarity">
    <text evidence="8">Belongs to the RNase Z family.</text>
</comment>
<dbReference type="EC" id="3.1.26.11" evidence="8"/>
<dbReference type="HAMAP" id="MF_01818">
    <property type="entry name" value="RNase_Z_BN"/>
    <property type="match status" value="1"/>
</dbReference>
<feature type="binding site" evidence="8">
    <location>
        <position position="271"/>
    </location>
    <ligand>
        <name>Zn(2+)</name>
        <dbReference type="ChEBI" id="CHEBI:29105"/>
        <label>2</label>
        <note>catalytic</note>
    </ligand>
</feature>
<comment type="function">
    <text evidence="8">Zinc phosphodiesterase, which displays some tRNA 3'-processing endonuclease activity. Probably involved in tRNA maturation, by removing a 3'-trailer from precursor tRNA.</text>
</comment>
<keyword evidence="5 8" id="KW-0255">Endonuclease</keyword>
<evidence type="ECO:0000313" key="9">
    <source>
        <dbReference type="EMBL" id="MCW7556256.1"/>
    </source>
</evidence>
<name>A0ABT3N3P6_9GAMM</name>
<protein>
    <recommendedName>
        <fullName evidence="8">Ribonuclease Z</fullName>
        <shortName evidence="8">RNase Z</shortName>
        <ecNumber evidence="8">3.1.26.11</ecNumber>
    </recommendedName>
    <alternativeName>
        <fullName evidence="8">tRNA 3 endonuclease</fullName>
    </alternativeName>
    <alternativeName>
        <fullName evidence="8">tRNase Z</fullName>
    </alternativeName>
</protein>
<evidence type="ECO:0000256" key="6">
    <source>
        <dbReference type="ARBA" id="ARBA00022801"/>
    </source>
</evidence>
<evidence type="ECO:0000256" key="8">
    <source>
        <dbReference type="HAMAP-Rule" id="MF_01818"/>
    </source>
</evidence>
<organism evidence="9 10">
    <name type="scientific">Endozoicomonas gorgoniicola</name>
    <dbReference type="NCBI Taxonomy" id="1234144"/>
    <lineage>
        <taxon>Bacteria</taxon>
        <taxon>Pseudomonadati</taxon>
        <taxon>Pseudomonadota</taxon>
        <taxon>Gammaproteobacteria</taxon>
        <taxon>Oceanospirillales</taxon>
        <taxon>Endozoicomonadaceae</taxon>
        <taxon>Endozoicomonas</taxon>
    </lineage>
</organism>
<dbReference type="SUPFAM" id="SSF56281">
    <property type="entry name" value="Metallo-hydrolase/oxidoreductase"/>
    <property type="match status" value="1"/>
</dbReference>
<dbReference type="GO" id="GO:0042781">
    <property type="term" value="F:3'-tRNA processing endoribonuclease activity"/>
    <property type="evidence" value="ECO:0007669"/>
    <property type="project" value="UniProtKB-EC"/>
</dbReference>
<feature type="active site" description="Proton acceptor" evidence="8">
    <location>
        <position position="66"/>
    </location>
</feature>
<keyword evidence="6 8" id="KW-0378">Hydrolase</keyword>
<feature type="binding site" evidence="8">
    <location>
        <position position="64"/>
    </location>
    <ligand>
        <name>Zn(2+)</name>
        <dbReference type="ChEBI" id="CHEBI:29105"/>
        <label>1</label>
        <note>catalytic</note>
    </ligand>
</feature>
<dbReference type="RefSeq" id="WP_262565955.1">
    <property type="nucleotide sequence ID" value="NZ_JAPFCC010000001.1"/>
</dbReference>
<dbReference type="CDD" id="cd07717">
    <property type="entry name" value="RNaseZ_ZiPD-like_MBL-fold"/>
    <property type="match status" value="1"/>
</dbReference>
<feature type="binding site" evidence="8">
    <location>
        <position position="66"/>
    </location>
    <ligand>
        <name>Zn(2+)</name>
        <dbReference type="ChEBI" id="CHEBI:29105"/>
        <label>2</label>
        <note>catalytic</note>
    </ligand>
</feature>
<keyword evidence="10" id="KW-1185">Reference proteome</keyword>
<feature type="binding site" evidence="8">
    <location>
        <position position="67"/>
    </location>
    <ligand>
        <name>Zn(2+)</name>
        <dbReference type="ChEBI" id="CHEBI:29105"/>
        <label>2</label>
        <note>catalytic</note>
    </ligand>
</feature>
<dbReference type="Gene3D" id="3.60.15.10">
    <property type="entry name" value="Ribonuclease Z/Hydroxyacylglutathione hydrolase-like"/>
    <property type="match status" value="1"/>
</dbReference>
<sequence>MRLTFLGTSAGVPTLERNVTALALALDEQREWYLVDCGEGTQHRLMRSRYTLSGLKTIFITHVHGDHMFGLPGLITTASMQGRKDPLTICAPAGVESFVRHALQCAAVTELPFLLTFRATDVEGFEYRDSDFSVTSHELSHRVPSFAYRFAECCPPCALDQDRLNTLGVPRGPLWGKLQGGQPVTLEDGRVIEPEQVRQPPPPARVAVIGGDNDQPALLHKALQGAQLMVHEATFTEDVFYKVGPQYMHSTAKRVAEVAEEAQVNHVILTHFSGRYRRSPKPGEYGVELLREEAKHYFHGTVSLAEDWGCWQLYRDGKLEQLKDH</sequence>
<evidence type="ECO:0000256" key="2">
    <source>
        <dbReference type="ARBA" id="ARBA00022694"/>
    </source>
</evidence>
<evidence type="ECO:0000256" key="4">
    <source>
        <dbReference type="ARBA" id="ARBA00022723"/>
    </source>
</evidence>
<evidence type="ECO:0000256" key="1">
    <source>
        <dbReference type="ARBA" id="ARBA00011738"/>
    </source>
</evidence>
<proteinExistence type="inferred from homology"/>
<comment type="caution">
    <text evidence="9">The sequence shown here is derived from an EMBL/GenBank/DDBJ whole genome shotgun (WGS) entry which is preliminary data.</text>
</comment>
<feature type="binding site" evidence="8">
    <location>
        <position position="141"/>
    </location>
    <ligand>
        <name>Zn(2+)</name>
        <dbReference type="ChEBI" id="CHEBI:29105"/>
        <label>1</label>
        <note>catalytic</note>
    </ligand>
</feature>
<dbReference type="NCBIfam" id="NF000801">
    <property type="entry name" value="PRK00055.1-3"/>
    <property type="match status" value="1"/>
</dbReference>
<dbReference type="InterPro" id="IPR036866">
    <property type="entry name" value="RibonucZ/Hydroxyglut_hydro"/>
</dbReference>
<feature type="binding site" evidence="8">
    <location>
        <position position="62"/>
    </location>
    <ligand>
        <name>Zn(2+)</name>
        <dbReference type="ChEBI" id="CHEBI:29105"/>
        <label>1</label>
        <note>catalytic</note>
    </ligand>
</feature>
<keyword evidence="2 8" id="KW-0819">tRNA processing</keyword>
<dbReference type="PANTHER" id="PTHR46018">
    <property type="entry name" value="ZINC PHOSPHODIESTERASE ELAC PROTEIN 1"/>
    <property type="match status" value="1"/>
</dbReference>
<keyword evidence="7 8" id="KW-0862">Zinc</keyword>
<gene>
    <name evidence="8" type="primary">rnz</name>
    <name evidence="9" type="ORF">NX722_27230</name>
</gene>
<evidence type="ECO:0000256" key="3">
    <source>
        <dbReference type="ARBA" id="ARBA00022722"/>
    </source>
</evidence>
<feature type="binding site" evidence="8">
    <location>
        <position position="212"/>
    </location>
    <ligand>
        <name>Zn(2+)</name>
        <dbReference type="ChEBI" id="CHEBI:29105"/>
        <label>1</label>
        <note>catalytic</note>
    </ligand>
</feature>
<evidence type="ECO:0000313" key="10">
    <source>
        <dbReference type="Proteomes" id="UP001209854"/>
    </source>
</evidence>
<comment type="subunit">
    <text evidence="1 8">Homodimer.</text>
</comment>
<comment type="cofactor">
    <cofactor evidence="8">
        <name>Zn(2+)</name>
        <dbReference type="ChEBI" id="CHEBI:29105"/>
    </cofactor>
    <text evidence="8">Binds 2 Zn(2+) ions.</text>
</comment>
<reference evidence="9 10" key="1">
    <citation type="submission" date="2022-10" db="EMBL/GenBank/DDBJ databases">
        <title>High-quality genome sequences of two octocoral-associated bacteria, Endozoicomonas euniceicola EF212 and Endozoicomonas gorgoniicola PS125.</title>
        <authorList>
            <person name="Chiou Y.-J."/>
            <person name="Chen Y.-H."/>
        </authorList>
    </citation>
    <scope>NUCLEOTIDE SEQUENCE [LARGE SCALE GENOMIC DNA]</scope>
    <source>
        <strain evidence="9 10">PS125</strain>
    </source>
</reference>
<keyword evidence="4 8" id="KW-0479">Metal-binding</keyword>
<comment type="catalytic activity">
    <reaction evidence="8">
        <text>Endonucleolytic cleavage of RNA, removing extra 3' nucleotides from tRNA precursor, generating 3' termini of tRNAs. A 3'-hydroxy group is left at the tRNA terminus and a 5'-phosphoryl group is left at the trailer molecule.</text>
        <dbReference type="EC" id="3.1.26.11"/>
    </reaction>
</comment>
<dbReference type="Pfam" id="PF23023">
    <property type="entry name" value="Anti-Pycsar_Apyc1"/>
    <property type="match status" value="1"/>
</dbReference>
<dbReference type="PANTHER" id="PTHR46018:SF2">
    <property type="entry name" value="ZINC PHOSPHODIESTERASE ELAC PROTEIN 1"/>
    <property type="match status" value="1"/>
</dbReference>
<dbReference type="Proteomes" id="UP001209854">
    <property type="component" value="Unassembled WGS sequence"/>
</dbReference>
<accession>A0ABT3N3P6</accession>